<sequence>MFKKNTPRRLTAEKATPIIKPIFYENRRCGDQTKGALSESSGCWDPGRTPIRKWTAEGAGKNRIAD</sequence>
<protein>
    <submittedName>
        <fullName evidence="2">Uncharacterized protein</fullName>
    </submittedName>
</protein>
<gene>
    <name evidence="2" type="ORF">HMP0721_0202</name>
</gene>
<comment type="caution">
    <text evidence="2">The sequence shown here is derived from an EMBL/GenBank/DDBJ whole genome shotgun (WGS) entry which is preliminary data.</text>
</comment>
<reference evidence="2 3" key="1">
    <citation type="submission" date="2010-12" db="EMBL/GenBank/DDBJ databases">
        <authorList>
            <person name="Muzny D."/>
            <person name="Qin X."/>
            <person name="Deng J."/>
            <person name="Jiang H."/>
            <person name="Liu Y."/>
            <person name="Qu J."/>
            <person name="Song X.-Z."/>
            <person name="Zhang L."/>
            <person name="Thornton R."/>
            <person name="Coyle M."/>
            <person name="Francisco L."/>
            <person name="Jackson L."/>
            <person name="Javaid M."/>
            <person name="Korchina V."/>
            <person name="Kovar C."/>
            <person name="Mata R."/>
            <person name="Mathew T."/>
            <person name="Ngo R."/>
            <person name="Nguyen L."/>
            <person name="Nguyen N."/>
            <person name="Okwuonu G."/>
            <person name="Ongeri F."/>
            <person name="Pham C."/>
            <person name="Simmons D."/>
            <person name="Wilczek-Boney K."/>
            <person name="Hale W."/>
            <person name="Jakkamsetti A."/>
            <person name="Pham P."/>
            <person name="Ruth R."/>
            <person name="San Lucas F."/>
            <person name="Warren J."/>
            <person name="Zhang J."/>
            <person name="Zhao Z."/>
            <person name="Zhou C."/>
            <person name="Zhu D."/>
            <person name="Lee S."/>
            <person name="Bess C."/>
            <person name="Blankenburg K."/>
            <person name="Forbes L."/>
            <person name="Fu Q."/>
            <person name="Gubbala S."/>
            <person name="Hirani K."/>
            <person name="Jayaseelan J.C."/>
            <person name="Lara F."/>
            <person name="Munidasa M."/>
            <person name="Palculict T."/>
            <person name="Patil S."/>
            <person name="Pu L.-L."/>
            <person name="Saada N."/>
            <person name="Tang L."/>
            <person name="Weissenberger G."/>
            <person name="Zhu Y."/>
            <person name="Hemphill L."/>
            <person name="Shang Y."/>
            <person name="Youmans B."/>
            <person name="Ayvaz T."/>
            <person name="Ross M."/>
            <person name="Santibanez J."/>
            <person name="Aqrawi P."/>
            <person name="Gross S."/>
            <person name="Joshi V."/>
            <person name="Fowler G."/>
            <person name="Nazareth L."/>
            <person name="Reid J."/>
            <person name="Worley K."/>
            <person name="Petrosino J."/>
            <person name="Highlander S."/>
            <person name="Gibbs R."/>
        </authorList>
    </citation>
    <scope>NUCLEOTIDE SEQUENCE [LARGE SCALE GENOMIC DNA]</scope>
    <source>
        <strain evidence="2 3">ATCC 23263</strain>
    </source>
</reference>
<dbReference type="EMBL" id="AEQN01000005">
    <property type="protein sequence ID" value="EFV02728.1"/>
    <property type="molecule type" value="Genomic_DNA"/>
</dbReference>
<organism evidence="2 3">
    <name type="scientific">Pseudoramibacter alactolyticus ATCC 23263</name>
    <dbReference type="NCBI Taxonomy" id="887929"/>
    <lineage>
        <taxon>Bacteria</taxon>
        <taxon>Bacillati</taxon>
        <taxon>Bacillota</taxon>
        <taxon>Clostridia</taxon>
        <taxon>Eubacteriales</taxon>
        <taxon>Eubacteriaceae</taxon>
        <taxon>Pseudoramibacter</taxon>
    </lineage>
</organism>
<keyword evidence="3" id="KW-1185">Reference proteome</keyword>
<feature type="region of interest" description="Disordered" evidence="1">
    <location>
        <begin position="33"/>
        <end position="66"/>
    </location>
</feature>
<evidence type="ECO:0000256" key="1">
    <source>
        <dbReference type="SAM" id="MobiDB-lite"/>
    </source>
</evidence>
<proteinExistence type="predicted"/>
<evidence type="ECO:0000313" key="2">
    <source>
        <dbReference type="EMBL" id="EFV02728.1"/>
    </source>
</evidence>
<dbReference type="STRING" id="887929.HMP0721_0202"/>
<accession>E6MDW9</accession>
<dbReference type="Proteomes" id="UP000004754">
    <property type="component" value="Unassembled WGS sequence"/>
</dbReference>
<evidence type="ECO:0000313" key="3">
    <source>
        <dbReference type="Proteomes" id="UP000004754"/>
    </source>
</evidence>
<dbReference type="HOGENOM" id="CLU_2827868_0_0_9"/>
<dbReference type="AlphaFoldDB" id="E6MDW9"/>
<name>E6MDW9_9FIRM</name>